<keyword evidence="2" id="KW-1185">Reference proteome</keyword>
<gene>
    <name evidence="1" type="ORF">L1987_23925</name>
</gene>
<protein>
    <submittedName>
        <fullName evidence="1">Uncharacterized protein</fullName>
    </submittedName>
</protein>
<organism evidence="1 2">
    <name type="scientific">Smallanthus sonchifolius</name>
    <dbReference type="NCBI Taxonomy" id="185202"/>
    <lineage>
        <taxon>Eukaryota</taxon>
        <taxon>Viridiplantae</taxon>
        <taxon>Streptophyta</taxon>
        <taxon>Embryophyta</taxon>
        <taxon>Tracheophyta</taxon>
        <taxon>Spermatophyta</taxon>
        <taxon>Magnoliopsida</taxon>
        <taxon>eudicotyledons</taxon>
        <taxon>Gunneridae</taxon>
        <taxon>Pentapetalae</taxon>
        <taxon>asterids</taxon>
        <taxon>campanulids</taxon>
        <taxon>Asterales</taxon>
        <taxon>Asteraceae</taxon>
        <taxon>Asteroideae</taxon>
        <taxon>Heliantheae alliance</taxon>
        <taxon>Millerieae</taxon>
        <taxon>Smallanthus</taxon>
    </lineage>
</organism>
<comment type="caution">
    <text evidence="1">The sequence shown here is derived from an EMBL/GenBank/DDBJ whole genome shotgun (WGS) entry which is preliminary data.</text>
</comment>
<dbReference type="Proteomes" id="UP001056120">
    <property type="component" value="Linkage Group LG08"/>
</dbReference>
<name>A0ACB9IKH6_9ASTR</name>
<proteinExistence type="predicted"/>
<reference evidence="1 2" key="2">
    <citation type="journal article" date="2022" name="Mol. Ecol. Resour.">
        <title>The genomes of chicory, endive, great burdock and yacon provide insights into Asteraceae paleo-polyploidization history and plant inulin production.</title>
        <authorList>
            <person name="Fan W."/>
            <person name="Wang S."/>
            <person name="Wang H."/>
            <person name="Wang A."/>
            <person name="Jiang F."/>
            <person name="Liu H."/>
            <person name="Zhao H."/>
            <person name="Xu D."/>
            <person name="Zhang Y."/>
        </authorList>
    </citation>
    <scope>NUCLEOTIDE SEQUENCE [LARGE SCALE GENOMIC DNA]</scope>
    <source>
        <strain evidence="2">cv. Yunnan</strain>
        <tissue evidence="1">Leaves</tissue>
    </source>
</reference>
<reference evidence="2" key="1">
    <citation type="journal article" date="2022" name="Mol. Ecol. Resour.">
        <title>The genomes of chicory, endive, great burdock and yacon provide insights into Asteraceae palaeo-polyploidization history and plant inulin production.</title>
        <authorList>
            <person name="Fan W."/>
            <person name="Wang S."/>
            <person name="Wang H."/>
            <person name="Wang A."/>
            <person name="Jiang F."/>
            <person name="Liu H."/>
            <person name="Zhao H."/>
            <person name="Xu D."/>
            <person name="Zhang Y."/>
        </authorList>
    </citation>
    <scope>NUCLEOTIDE SEQUENCE [LARGE SCALE GENOMIC DNA]</scope>
    <source>
        <strain evidence="2">cv. Yunnan</strain>
    </source>
</reference>
<accession>A0ACB9IKH6</accession>
<evidence type="ECO:0000313" key="1">
    <source>
        <dbReference type="EMBL" id="KAI3807985.1"/>
    </source>
</evidence>
<evidence type="ECO:0000313" key="2">
    <source>
        <dbReference type="Proteomes" id="UP001056120"/>
    </source>
</evidence>
<sequence>MAGRSVVSLNYVAAYTEVGIERTSPVLEKKYYTPDVDESTKTKNAQYTKDGVVKLKYLVCTKESCKTVKKVDTLDKGSQNTIIHQNKPSKRSGCQAQIRLELFDHNKFRIYKFVEEHNHSFVDEEDLHFLTAARSLTYQKEKLLCAMSNLNIGPVKAFNIMRTMYGGFENVGVTASDCKNFKNDINTYIGEYDADMVVRRLLRKKEFLPNFWFDYQTTDDGALKGLFWADEDSKRNYFTFGDVISFDATYRSNRYNMVFVPFTGIDNHNRNVTLGAALLGSETVESYKWLLQSFKKAFLYEPQVVVTDQDPAMKRAIEDVFTSSRHRLCMWHVMEKLAVKVGSRLCNNTDFKKQICDIVWTDSITPDEFEREWHRIINEFQLTSNKWLSDMFEIRDSWIPVYYRHENMSGLMRTTSRSESENQFIGQVCSSKSTLVEFLSHFETTVEGQRHEHRKNDHDTRYNNPTIWSDFILEKQAAQVYTRTIFNDVQLEIQAACHKCVSAMYINVDDFLKFSIKDLEQPFAPFFEVMFRREDVTVTCSCNRYEQFGLLCCHIFFVLRMCDIREFPKKYILRRWTREAVPNTSTRAVVSREGCSENNGDIDGVVRDIMLSTEYVINRLVTNMDQILLNVLENHTFSLGRIFLFFRRSLEIHLQTSPCRTFSQHLKDSSSL</sequence>
<dbReference type="EMBL" id="CM042025">
    <property type="protein sequence ID" value="KAI3807985.1"/>
    <property type="molecule type" value="Genomic_DNA"/>
</dbReference>